<accession>A0A0L8C239</accession>
<organism evidence="1 2">
    <name type="scientific">Ensifer adhaerens</name>
    <name type="common">Sinorhizobium morelense</name>
    <dbReference type="NCBI Taxonomy" id="106592"/>
    <lineage>
        <taxon>Bacteria</taxon>
        <taxon>Pseudomonadati</taxon>
        <taxon>Pseudomonadota</taxon>
        <taxon>Alphaproteobacteria</taxon>
        <taxon>Hyphomicrobiales</taxon>
        <taxon>Rhizobiaceae</taxon>
        <taxon>Sinorhizobium/Ensifer group</taxon>
        <taxon>Ensifer</taxon>
    </lineage>
</organism>
<sequence length="64" mass="7252">MAPSGVLASTLRMSMQEPTGVRIGMVSRKDDRREVERHDPDSQNFRLMAILKFRPGIAEIPSLR</sequence>
<evidence type="ECO:0000313" key="1">
    <source>
        <dbReference type="EMBL" id="KOF20945.1"/>
    </source>
</evidence>
<comment type="caution">
    <text evidence="1">The sequence shown here is derived from an EMBL/GenBank/DDBJ whole genome shotgun (WGS) entry which is preliminary data.</text>
</comment>
<dbReference type="AlphaFoldDB" id="A0A0L8C239"/>
<dbReference type="Proteomes" id="UP000037425">
    <property type="component" value="Unassembled WGS sequence"/>
</dbReference>
<proteinExistence type="predicted"/>
<dbReference type="EMBL" id="LGAP01000002">
    <property type="protein sequence ID" value="KOF20945.1"/>
    <property type="molecule type" value="Genomic_DNA"/>
</dbReference>
<protein>
    <submittedName>
        <fullName evidence="1">Uncharacterized protein</fullName>
    </submittedName>
</protein>
<name>A0A0L8C239_ENSAD</name>
<gene>
    <name evidence="1" type="ORF">AC244_05890</name>
</gene>
<reference evidence="2" key="1">
    <citation type="submission" date="2015-07" db="EMBL/GenBank/DDBJ databases">
        <title>Whole genome sequence of an Ensifer adhaerens strain isolated from a cave pool in the Wind Cave National Park.</title>
        <authorList>
            <person name="Eng W.W.H."/>
            <person name="Gan H.M."/>
            <person name="Barton H.A."/>
            <person name="Savka M.A."/>
        </authorList>
    </citation>
    <scope>NUCLEOTIDE SEQUENCE [LARGE SCALE GENOMIC DNA]</scope>
    <source>
        <strain evidence="2">SD006</strain>
    </source>
</reference>
<evidence type="ECO:0000313" key="2">
    <source>
        <dbReference type="Proteomes" id="UP000037425"/>
    </source>
</evidence>